<name>A0A0W0XKL6_9GAMM</name>
<evidence type="ECO:0000256" key="1">
    <source>
        <dbReference type="SAM" id="SignalP"/>
    </source>
</evidence>
<gene>
    <name evidence="2" type="ORF">Lqui_2696</name>
</gene>
<dbReference type="PATRIC" id="fig|45073.5.peg.2869"/>
<dbReference type="AlphaFoldDB" id="A0A0W0XKL6"/>
<accession>A0A0W0XKL6</accession>
<keyword evidence="3" id="KW-1185">Reference proteome</keyword>
<sequence length="147" mass="15774">MKRISIAAVLLSVSSCALAATLTSMSQSEVSDALGDKTLTTISAATLNGKVLPDSFTGYFAKDGKMMGGFAQKTADAPQNDKGTWRVKEDGSVCMTWEHWFNAKEECVYFYKLNNGLLAVGADQNFESVILNSEIKSGNQLSSSQGQ</sequence>
<feature type="signal peptide" evidence="1">
    <location>
        <begin position="1"/>
        <end position="19"/>
    </location>
</feature>
<keyword evidence="1" id="KW-0732">Signal</keyword>
<dbReference type="RefSeq" id="WP_058508760.1">
    <property type="nucleotide sequence ID" value="NZ_CAAAIK010000004.1"/>
</dbReference>
<dbReference type="PROSITE" id="PS51257">
    <property type="entry name" value="PROKAR_LIPOPROTEIN"/>
    <property type="match status" value="1"/>
</dbReference>
<dbReference type="Proteomes" id="UP000054618">
    <property type="component" value="Unassembled WGS sequence"/>
</dbReference>
<proteinExistence type="predicted"/>
<comment type="caution">
    <text evidence="2">The sequence shown here is derived from an EMBL/GenBank/DDBJ whole genome shotgun (WGS) entry which is preliminary data.</text>
</comment>
<organism evidence="2 3">
    <name type="scientific">Legionella quinlivanii</name>
    <dbReference type="NCBI Taxonomy" id="45073"/>
    <lineage>
        <taxon>Bacteria</taxon>
        <taxon>Pseudomonadati</taxon>
        <taxon>Pseudomonadota</taxon>
        <taxon>Gammaproteobacteria</taxon>
        <taxon>Legionellales</taxon>
        <taxon>Legionellaceae</taxon>
        <taxon>Legionella</taxon>
    </lineage>
</organism>
<feature type="chain" id="PRO_5006916642" evidence="1">
    <location>
        <begin position="20"/>
        <end position="147"/>
    </location>
</feature>
<protein>
    <submittedName>
        <fullName evidence="2">Uncharacterized protein</fullName>
    </submittedName>
</protein>
<dbReference type="OrthoDB" id="5637494at2"/>
<dbReference type="STRING" id="45073.Lqui_2696"/>
<reference evidence="2 3" key="1">
    <citation type="submission" date="2015-11" db="EMBL/GenBank/DDBJ databases">
        <title>Genomic analysis of 38 Legionella species identifies large and diverse effector repertoires.</title>
        <authorList>
            <person name="Burstein D."/>
            <person name="Amaro F."/>
            <person name="Zusman T."/>
            <person name="Lifshitz Z."/>
            <person name="Cohen O."/>
            <person name="Gilbert J.A."/>
            <person name="Pupko T."/>
            <person name="Shuman H.A."/>
            <person name="Segal G."/>
        </authorList>
    </citation>
    <scope>NUCLEOTIDE SEQUENCE [LARGE SCALE GENOMIC DNA]</scope>
    <source>
        <strain evidence="2 3">CDC#1442-AUS-E</strain>
    </source>
</reference>
<evidence type="ECO:0000313" key="2">
    <source>
        <dbReference type="EMBL" id="KTD45225.1"/>
    </source>
</evidence>
<evidence type="ECO:0000313" key="3">
    <source>
        <dbReference type="Proteomes" id="UP000054618"/>
    </source>
</evidence>
<dbReference type="EMBL" id="LNYS01000025">
    <property type="protein sequence ID" value="KTD45225.1"/>
    <property type="molecule type" value="Genomic_DNA"/>
</dbReference>